<dbReference type="Gene3D" id="3.30.465.10">
    <property type="match status" value="1"/>
</dbReference>
<reference evidence="3" key="1">
    <citation type="submission" date="2018-10" db="EMBL/GenBank/DDBJ databases">
        <title>Hidden diversity of soil giant viruses.</title>
        <authorList>
            <person name="Schulz F."/>
            <person name="Alteio L."/>
            <person name="Goudeau D."/>
            <person name="Ryan E.M."/>
            <person name="Malmstrom R.R."/>
            <person name="Blanchard J."/>
            <person name="Woyke T."/>
        </authorList>
    </citation>
    <scope>NUCLEOTIDE SEQUENCE</scope>
    <source>
        <strain evidence="3">EDV1</strain>
    </source>
</reference>
<dbReference type="GO" id="GO:0016020">
    <property type="term" value="C:membrane"/>
    <property type="evidence" value="ECO:0007669"/>
    <property type="project" value="InterPro"/>
</dbReference>
<dbReference type="EMBL" id="MK072068">
    <property type="protein sequence ID" value="AYV77962.1"/>
    <property type="molecule type" value="Genomic_DNA"/>
</dbReference>
<evidence type="ECO:0000313" key="3">
    <source>
        <dbReference type="EMBL" id="AYV77962.1"/>
    </source>
</evidence>
<dbReference type="PANTHER" id="PTHR43762">
    <property type="entry name" value="L-GULONOLACTONE OXIDASE"/>
    <property type="match status" value="1"/>
</dbReference>
<dbReference type="Pfam" id="PF04030">
    <property type="entry name" value="ALO"/>
    <property type="match status" value="1"/>
</dbReference>
<feature type="domain" description="FAD-binding PCMH-type" evidence="2">
    <location>
        <begin position="14"/>
        <end position="180"/>
    </location>
</feature>
<dbReference type="SUPFAM" id="SSF56176">
    <property type="entry name" value="FAD-binding/transporter-associated domain-like"/>
    <property type="match status" value="1"/>
</dbReference>
<dbReference type="InterPro" id="IPR007173">
    <property type="entry name" value="ALO_C"/>
</dbReference>
<organism evidence="3">
    <name type="scientific">Edafosvirus sp</name>
    <dbReference type="NCBI Taxonomy" id="2487765"/>
    <lineage>
        <taxon>Viruses</taxon>
        <taxon>Varidnaviria</taxon>
        <taxon>Bamfordvirae</taxon>
        <taxon>Nucleocytoviricota</taxon>
        <taxon>Megaviricetes</taxon>
        <taxon>Imitervirales</taxon>
        <taxon>Mimiviridae</taxon>
        <taxon>Klosneuvirinae</taxon>
    </lineage>
</organism>
<proteinExistence type="predicted"/>
<keyword evidence="1" id="KW-0560">Oxidoreductase</keyword>
<dbReference type="InterPro" id="IPR016169">
    <property type="entry name" value="FAD-bd_PCMH_sub2"/>
</dbReference>
<evidence type="ECO:0000259" key="2">
    <source>
        <dbReference type="PROSITE" id="PS51387"/>
    </source>
</evidence>
<dbReference type="Gene3D" id="3.30.43.10">
    <property type="entry name" value="Uridine Diphospho-n-acetylenolpyruvylglucosamine Reductase, domain 2"/>
    <property type="match status" value="1"/>
</dbReference>
<dbReference type="Pfam" id="PF01565">
    <property type="entry name" value="FAD_binding_4"/>
    <property type="match status" value="1"/>
</dbReference>
<dbReference type="PIRSF" id="PIRSF000136">
    <property type="entry name" value="LGO_GLO"/>
    <property type="match status" value="1"/>
</dbReference>
<sequence length="390" mass="44870">MKESYDYQNFNKLYKATASKYYEPKSLYELKNHIKENNKVRVFGSVHAFNDISLPAGSGALIKTNNLDKVLEINKKNNTVKIESGVILYKLLDELAVHNLTIPSVTATSYVSVVGAISTGAHGSNSKLGSMANLVISAEIVKADGTLLEINENMEEMKAIRCSLGCIGAIYSVTLQCENMFGILEEKKVFKWNDFYNNMDTLLEKYDYLQATIDPFDDQMNTHVELKQKVKLDSKTKGYKNLTSKYNEYYIEIELAFAYELADKALRSIIKYHRFYYKKYGIKSDSTILIRFSGSDNSFISMCSDRKTIYISTFFGKGIEPEKVYKFMKKLCNKMIKLYNARPHYGKINDLNKNQMEQIYGSNYKNFQIIKNKLDPTNKFSNDYINRIFN</sequence>
<dbReference type="PANTHER" id="PTHR43762:SF1">
    <property type="entry name" value="D-ARABINONO-1,4-LACTONE OXIDASE"/>
    <property type="match status" value="1"/>
</dbReference>
<dbReference type="InterPro" id="IPR016167">
    <property type="entry name" value="FAD-bd_PCMH_sub1"/>
</dbReference>
<accession>A0A3G4ZSS6</accession>
<dbReference type="Gene3D" id="3.30.70.2520">
    <property type="match status" value="1"/>
</dbReference>
<dbReference type="GO" id="GO:0003885">
    <property type="term" value="F:D-arabinono-1,4-lactone oxidase activity"/>
    <property type="evidence" value="ECO:0007669"/>
    <property type="project" value="InterPro"/>
</dbReference>
<dbReference type="PROSITE" id="PS51387">
    <property type="entry name" value="FAD_PCMH"/>
    <property type="match status" value="1"/>
</dbReference>
<name>A0A3G4ZSS6_9VIRU</name>
<dbReference type="InterPro" id="IPR010031">
    <property type="entry name" value="FAD_lactone_oxidase-like"/>
</dbReference>
<protein>
    <submittedName>
        <fullName evidence="3">FAD-binding protein</fullName>
    </submittedName>
</protein>
<dbReference type="GO" id="GO:0071949">
    <property type="term" value="F:FAD binding"/>
    <property type="evidence" value="ECO:0007669"/>
    <property type="project" value="InterPro"/>
</dbReference>
<evidence type="ECO:0000256" key="1">
    <source>
        <dbReference type="ARBA" id="ARBA00023002"/>
    </source>
</evidence>
<gene>
    <name evidence="3" type="ORF">Edafosvirus3_40</name>
</gene>
<dbReference type="InterPro" id="IPR016166">
    <property type="entry name" value="FAD-bd_PCMH"/>
</dbReference>
<dbReference type="InterPro" id="IPR006094">
    <property type="entry name" value="Oxid_FAD_bind_N"/>
</dbReference>
<dbReference type="InterPro" id="IPR036318">
    <property type="entry name" value="FAD-bd_PCMH-like_sf"/>
</dbReference>